<reference evidence="1 2" key="1">
    <citation type="submission" date="2021-06" db="EMBL/GenBank/DDBJ databases">
        <title>Caerostris darwini draft genome.</title>
        <authorList>
            <person name="Kono N."/>
            <person name="Arakawa K."/>
        </authorList>
    </citation>
    <scope>NUCLEOTIDE SEQUENCE [LARGE SCALE GENOMIC DNA]</scope>
</reference>
<evidence type="ECO:0000313" key="1">
    <source>
        <dbReference type="EMBL" id="GIX84190.1"/>
    </source>
</evidence>
<dbReference type="Proteomes" id="UP001054837">
    <property type="component" value="Unassembled WGS sequence"/>
</dbReference>
<sequence>MAYDHSMVNHPLFFKTFSFIPANRAPVRLCSEAFLAGALDRRNRGILVAAFPLHGPRHEASHAGDHVLTRQASRRQVLMQELSDCSTYHTLEYTPLCGMDVIFVVQLE</sequence>
<name>A0AAV4NHG8_9ARAC</name>
<protein>
    <submittedName>
        <fullName evidence="1">Uncharacterized protein</fullName>
    </submittedName>
</protein>
<organism evidence="1 2">
    <name type="scientific">Caerostris darwini</name>
    <dbReference type="NCBI Taxonomy" id="1538125"/>
    <lineage>
        <taxon>Eukaryota</taxon>
        <taxon>Metazoa</taxon>
        <taxon>Ecdysozoa</taxon>
        <taxon>Arthropoda</taxon>
        <taxon>Chelicerata</taxon>
        <taxon>Arachnida</taxon>
        <taxon>Araneae</taxon>
        <taxon>Araneomorphae</taxon>
        <taxon>Entelegynae</taxon>
        <taxon>Araneoidea</taxon>
        <taxon>Araneidae</taxon>
        <taxon>Caerostris</taxon>
    </lineage>
</organism>
<dbReference type="AlphaFoldDB" id="A0AAV4NHG8"/>
<gene>
    <name evidence="1" type="ORF">CDAR_48381</name>
</gene>
<evidence type="ECO:0000313" key="2">
    <source>
        <dbReference type="Proteomes" id="UP001054837"/>
    </source>
</evidence>
<dbReference type="EMBL" id="BPLQ01001709">
    <property type="protein sequence ID" value="GIX84190.1"/>
    <property type="molecule type" value="Genomic_DNA"/>
</dbReference>
<proteinExistence type="predicted"/>
<keyword evidence="2" id="KW-1185">Reference proteome</keyword>
<comment type="caution">
    <text evidence="1">The sequence shown here is derived from an EMBL/GenBank/DDBJ whole genome shotgun (WGS) entry which is preliminary data.</text>
</comment>
<accession>A0AAV4NHG8</accession>